<proteinExistence type="predicted"/>
<geneLocation type="plasmid" evidence="2 3">
    <name>68K</name>
</geneLocation>
<keyword evidence="3" id="KW-1185">Reference proteome</keyword>
<name>A0A4P2W0J7_FLUSA</name>
<sequence>MKTSIIAIANQKGGVGKTATSVNLASSYAHLKRKTLLIDCDYQGNATANFGLKKQSKYKNLSTALRVDLPLNEVILKTSNEYLDVIAGDMGLSKLSREKILEPGSYNLLKNWLDCESIKEYEIIIIDTHPSLDLLFQMSMTAAHYYLVPVFAEADPFDGLQYMLEEVSLIKKSLNPPLFLLGIVITKYNTKNATHRKFHEYLQKYMDEVKITLLKTVIPESTAIASSSGAQRALISHHPKLPVTQAYLELAHELLPELRGVRQGRRQGTPTISEMPEEIDKLFDFEVQELEEEAVL</sequence>
<dbReference type="PANTHER" id="PTHR13696">
    <property type="entry name" value="P-LOOP CONTAINING NUCLEOSIDE TRIPHOSPHATE HYDROLASE"/>
    <property type="match status" value="1"/>
</dbReference>
<feature type="domain" description="AAA" evidence="1">
    <location>
        <begin position="4"/>
        <end position="178"/>
    </location>
</feature>
<dbReference type="EMBL" id="AP019370">
    <property type="protein sequence ID" value="BBH54692.1"/>
    <property type="molecule type" value="Genomic_DNA"/>
</dbReference>
<evidence type="ECO:0000313" key="3">
    <source>
        <dbReference type="Proteomes" id="UP000291236"/>
    </source>
</evidence>
<reference evidence="2 3" key="1">
    <citation type="submission" date="2018-12" db="EMBL/GenBank/DDBJ databases">
        <title>Rubrispira sanarue gen. nov., sp., nov., a member of the order Silvanigrellales, isolated from a brackish lake in Hamamatsu Japan.</title>
        <authorList>
            <person name="Maejima Y."/>
            <person name="Iino T."/>
            <person name="Muraguchi Y."/>
            <person name="Fukuda K."/>
            <person name="Nojiri H."/>
            <person name="Ohkuma M."/>
            <person name="Moriuchi R."/>
            <person name="Dohra H."/>
            <person name="Kimbara K."/>
            <person name="Shintani M."/>
        </authorList>
    </citation>
    <scope>NUCLEOTIDE SEQUENCE [LARGE SCALE GENOMIC DNA]</scope>
    <source>
        <strain evidence="2 3">RF1110005</strain>
        <plasmid evidence="2 3">68K</plasmid>
    </source>
</reference>
<protein>
    <submittedName>
        <fullName evidence="2">Sporulation initiation inhibitor Soj</fullName>
    </submittedName>
</protein>
<dbReference type="InterPro" id="IPR050678">
    <property type="entry name" value="DNA_Partitioning_ATPase"/>
</dbReference>
<gene>
    <name evidence="2" type="primary">parA</name>
    <name evidence="2" type="ORF">JCM31447_31660</name>
</gene>
<keyword evidence="2" id="KW-0614">Plasmid</keyword>
<dbReference type="Gene3D" id="3.40.50.300">
    <property type="entry name" value="P-loop containing nucleotide triphosphate hydrolases"/>
    <property type="match status" value="1"/>
</dbReference>
<evidence type="ECO:0000313" key="2">
    <source>
        <dbReference type="EMBL" id="BBH54692.1"/>
    </source>
</evidence>
<dbReference type="CDD" id="cd02042">
    <property type="entry name" value="ParAB_family"/>
    <property type="match status" value="1"/>
</dbReference>
<dbReference type="Pfam" id="PF13614">
    <property type="entry name" value="AAA_31"/>
    <property type="match status" value="1"/>
</dbReference>
<dbReference type="PANTHER" id="PTHR13696:SF52">
    <property type="entry name" value="PARA FAMILY PROTEIN CT_582"/>
    <property type="match status" value="1"/>
</dbReference>
<accession>A0A4P2W0J7</accession>
<dbReference type="InterPro" id="IPR027417">
    <property type="entry name" value="P-loop_NTPase"/>
</dbReference>
<dbReference type="KEGG" id="sbf:JCM31447_31660"/>
<evidence type="ECO:0000259" key="1">
    <source>
        <dbReference type="Pfam" id="PF13614"/>
    </source>
</evidence>
<dbReference type="SUPFAM" id="SSF52540">
    <property type="entry name" value="P-loop containing nucleoside triphosphate hydrolases"/>
    <property type="match status" value="1"/>
</dbReference>
<dbReference type="Proteomes" id="UP000291236">
    <property type="component" value="Plasmid 68K"/>
</dbReference>
<dbReference type="InterPro" id="IPR025669">
    <property type="entry name" value="AAA_dom"/>
</dbReference>
<organism evidence="2 3">
    <name type="scientific">Fluviispira sanaruensis</name>
    <dbReference type="NCBI Taxonomy" id="2493639"/>
    <lineage>
        <taxon>Bacteria</taxon>
        <taxon>Pseudomonadati</taxon>
        <taxon>Bdellovibrionota</taxon>
        <taxon>Oligoflexia</taxon>
        <taxon>Silvanigrellales</taxon>
        <taxon>Silvanigrellaceae</taxon>
        <taxon>Fluviispira</taxon>
    </lineage>
</organism>
<dbReference type="AlphaFoldDB" id="A0A4P2W0J7"/>